<evidence type="ECO:0000259" key="1">
    <source>
        <dbReference type="Pfam" id="PF14336"/>
    </source>
</evidence>
<protein>
    <recommendedName>
        <fullName evidence="1">D-glutamate cyclase-like C-terminal domain-containing protein</fullName>
    </recommendedName>
</protein>
<dbReference type="EMBL" id="AP018227">
    <property type="protein sequence ID" value="BAY84114.1"/>
    <property type="molecule type" value="Genomic_DNA"/>
</dbReference>
<gene>
    <name evidence="2" type="ORF">NIES267_36100</name>
</gene>
<evidence type="ECO:0000313" key="3">
    <source>
        <dbReference type="Proteomes" id="UP000218418"/>
    </source>
</evidence>
<dbReference type="Proteomes" id="UP000218418">
    <property type="component" value="Chromosome"/>
</dbReference>
<organism evidence="2 3">
    <name type="scientific">Calothrix parasitica NIES-267</name>
    <dbReference type="NCBI Taxonomy" id="1973488"/>
    <lineage>
        <taxon>Bacteria</taxon>
        <taxon>Bacillati</taxon>
        <taxon>Cyanobacteriota</taxon>
        <taxon>Cyanophyceae</taxon>
        <taxon>Nostocales</taxon>
        <taxon>Calotrichaceae</taxon>
        <taxon>Calothrix</taxon>
    </lineage>
</organism>
<sequence length="317" mass="34402">MTKRPQYEPEILDKIARLENICSQDVGRGIDSLVEAARGGLLGAARSIAEHSRPHVAIITGFFMPNGNPPRPETDGPTGCALLAASLIEVGISVRVVTDNLCYEAVKTAVIEAGISQNIPFDIVGVGEVKENQYSVASLQEFWDSLALPISHIISIERAGPGKDNIVRNMKAEDITAHTAPLHLLFENEKIISIGIGDGGNELGMGNIPRDIIASSVRYGEEIACRIKCNYLIVCGVSNWGANVILLALCLLRSDWKAAILQKLNPETEFHILEKLVNQNLAIDGIRGVPNLSVDNLSWEFHAEVLKNAIEAVISER</sequence>
<dbReference type="PANTHER" id="PTHR32022">
    <property type="entry name" value="D-GLUTAMATE CYCLASE, MITOCHONDRIAL"/>
    <property type="match status" value="1"/>
</dbReference>
<reference evidence="2 3" key="1">
    <citation type="submission" date="2017-06" db="EMBL/GenBank/DDBJ databases">
        <title>Genome sequencing of cyanobaciteial culture collection at National Institute for Environmental Studies (NIES).</title>
        <authorList>
            <person name="Hirose Y."/>
            <person name="Shimura Y."/>
            <person name="Fujisawa T."/>
            <person name="Nakamura Y."/>
            <person name="Kawachi M."/>
        </authorList>
    </citation>
    <scope>NUCLEOTIDE SEQUENCE [LARGE SCALE GENOMIC DNA]</scope>
    <source>
        <strain evidence="2 3">NIES-267</strain>
    </source>
</reference>
<dbReference type="Gene3D" id="3.90.1640.20">
    <property type="entry name" value="TON_0340"/>
    <property type="match status" value="1"/>
</dbReference>
<evidence type="ECO:0000313" key="2">
    <source>
        <dbReference type="EMBL" id="BAY84114.1"/>
    </source>
</evidence>
<dbReference type="OrthoDB" id="1668885at2"/>
<name>A0A1Z4LSF7_9CYAN</name>
<dbReference type="InterPro" id="IPR025504">
    <property type="entry name" value="GLUCM_C"/>
</dbReference>
<keyword evidence="3" id="KW-1185">Reference proteome</keyword>
<dbReference type="AlphaFoldDB" id="A0A1Z4LSF7"/>
<accession>A0A1Z4LSF7</accession>
<proteinExistence type="predicted"/>
<dbReference type="Pfam" id="PF14336">
    <property type="entry name" value="GLUCM-like_C"/>
    <property type="match status" value="1"/>
</dbReference>
<dbReference type="PANTHER" id="PTHR32022:SF10">
    <property type="entry name" value="D-GLUTAMATE CYCLASE, MITOCHONDRIAL"/>
    <property type="match status" value="1"/>
</dbReference>
<feature type="domain" description="D-glutamate cyclase-like C-terminal" evidence="1">
    <location>
        <begin position="18"/>
        <end position="308"/>
    </location>
</feature>